<proteinExistence type="predicted"/>
<keyword evidence="2" id="KW-1185">Reference proteome</keyword>
<dbReference type="InParanoid" id="L9LEM9"/>
<evidence type="ECO:0000313" key="1">
    <source>
        <dbReference type="EMBL" id="ELW72247.1"/>
    </source>
</evidence>
<reference evidence="2" key="2">
    <citation type="journal article" date="2013" name="Nat. Commun.">
        <title>Genome of the Chinese tree shrew.</title>
        <authorList>
            <person name="Fan Y."/>
            <person name="Huang Z.Y."/>
            <person name="Cao C.C."/>
            <person name="Chen C.S."/>
            <person name="Chen Y.X."/>
            <person name="Fan D.D."/>
            <person name="He J."/>
            <person name="Hou H.L."/>
            <person name="Hu L."/>
            <person name="Hu X.T."/>
            <person name="Jiang X.T."/>
            <person name="Lai R."/>
            <person name="Lang Y.S."/>
            <person name="Liang B."/>
            <person name="Liao S.G."/>
            <person name="Mu D."/>
            <person name="Ma Y.Y."/>
            <person name="Niu Y.Y."/>
            <person name="Sun X.Q."/>
            <person name="Xia J.Q."/>
            <person name="Xiao J."/>
            <person name="Xiong Z.Q."/>
            <person name="Xu L."/>
            <person name="Yang L."/>
            <person name="Zhang Y."/>
            <person name="Zhao W."/>
            <person name="Zhao X.D."/>
            <person name="Zheng Y.T."/>
            <person name="Zhou J.M."/>
            <person name="Zhu Y.B."/>
            <person name="Zhang G.J."/>
            <person name="Wang J."/>
            <person name="Yao Y.G."/>
        </authorList>
    </citation>
    <scope>NUCLEOTIDE SEQUENCE [LARGE SCALE GENOMIC DNA]</scope>
</reference>
<name>L9LEM9_TUPCH</name>
<dbReference type="AlphaFoldDB" id="L9LEM9"/>
<reference evidence="2" key="1">
    <citation type="submission" date="2012-07" db="EMBL/GenBank/DDBJ databases">
        <title>Genome of the Chinese tree shrew, a rising model animal genetically related to primates.</title>
        <authorList>
            <person name="Zhang G."/>
            <person name="Fan Y."/>
            <person name="Yao Y."/>
            <person name="Huang Z."/>
        </authorList>
    </citation>
    <scope>NUCLEOTIDE SEQUENCE [LARGE SCALE GENOMIC DNA]</scope>
</reference>
<protein>
    <submittedName>
        <fullName evidence="1">Uncharacterized protein</fullName>
    </submittedName>
</protein>
<dbReference type="Proteomes" id="UP000011518">
    <property type="component" value="Unassembled WGS sequence"/>
</dbReference>
<accession>L9LEM9</accession>
<evidence type="ECO:0000313" key="2">
    <source>
        <dbReference type="Proteomes" id="UP000011518"/>
    </source>
</evidence>
<sequence length="149" mass="15585">MGVGSSPSTQKIEAQGQRAEERPCLLGRLLPVSSCPPPAADSVGTGCVSHSLGSARRPSSIVLGDSAAICNRLWKALHVLPLAAGTFIPQLDGKFRKLLHPGSPQASQDSSGLCSQDLCSVPSPALAVSLEPSNFSRDVSNKFIRLVRI</sequence>
<organism evidence="1 2">
    <name type="scientific">Tupaia chinensis</name>
    <name type="common">Chinese tree shrew</name>
    <name type="synonym">Tupaia belangeri chinensis</name>
    <dbReference type="NCBI Taxonomy" id="246437"/>
    <lineage>
        <taxon>Eukaryota</taxon>
        <taxon>Metazoa</taxon>
        <taxon>Chordata</taxon>
        <taxon>Craniata</taxon>
        <taxon>Vertebrata</taxon>
        <taxon>Euteleostomi</taxon>
        <taxon>Mammalia</taxon>
        <taxon>Eutheria</taxon>
        <taxon>Euarchontoglires</taxon>
        <taxon>Scandentia</taxon>
        <taxon>Tupaiidae</taxon>
        <taxon>Tupaia</taxon>
    </lineage>
</organism>
<gene>
    <name evidence="1" type="ORF">TREES_T100008362</name>
</gene>
<dbReference type="EMBL" id="KB320434">
    <property type="protein sequence ID" value="ELW72247.1"/>
    <property type="molecule type" value="Genomic_DNA"/>
</dbReference>